<dbReference type="EMBL" id="DS113529">
    <property type="protein sequence ID" value="EAY02663.1"/>
    <property type="molecule type" value="Genomic_DNA"/>
</dbReference>
<dbReference type="RefSeq" id="XP_001314886.1">
    <property type="nucleotide sequence ID" value="XM_001314851.1"/>
</dbReference>
<dbReference type="VEuPathDB" id="TrichDB:TVAG_253140"/>
<dbReference type="InParanoid" id="A2EXH3"/>
<dbReference type="KEGG" id="tva:4760503"/>
<dbReference type="Proteomes" id="UP000001542">
    <property type="component" value="Unassembled WGS sequence"/>
</dbReference>
<proteinExistence type="predicted"/>
<name>A2EXH3_TRIV3</name>
<evidence type="ECO:0000313" key="1">
    <source>
        <dbReference type="EMBL" id="EAY02663.1"/>
    </source>
</evidence>
<dbReference type="VEuPathDB" id="TrichDB:TVAGG3_0193620"/>
<accession>A2EXH3</accession>
<dbReference type="AlphaFoldDB" id="A2EXH3"/>
<protein>
    <submittedName>
        <fullName evidence="1">Uncharacterized protein</fullName>
    </submittedName>
</protein>
<evidence type="ECO:0000313" key="2">
    <source>
        <dbReference type="Proteomes" id="UP000001542"/>
    </source>
</evidence>
<organism evidence="1 2">
    <name type="scientific">Trichomonas vaginalis (strain ATCC PRA-98 / G3)</name>
    <dbReference type="NCBI Taxonomy" id="412133"/>
    <lineage>
        <taxon>Eukaryota</taxon>
        <taxon>Metamonada</taxon>
        <taxon>Parabasalia</taxon>
        <taxon>Trichomonadida</taxon>
        <taxon>Trichomonadidae</taxon>
        <taxon>Trichomonas</taxon>
    </lineage>
</organism>
<gene>
    <name evidence="1" type="ORF">TVAG_253140</name>
</gene>
<sequence>MLTPYYGGNPAYYDDDYDDDSDDGEAYYDFSEEDLLKSFYNMPFGFLQQILLDSYMSDDFESRLADRRSREPYDEYMYDEIYEQSDDLKSKLSDLVSQKVKNYEIIQWFLDKRLYFSNDMYSKISEVTKVADINKGIIKFKESVIKWSNDSNKKEYEWLEALAKFSLVFELVQRSQETDLIAIYIYYLNGLKSLLSISRTSAPKKTALSSQESKKKLNLVFTQR</sequence>
<keyword evidence="2" id="KW-1185">Reference proteome</keyword>
<reference evidence="1" key="1">
    <citation type="submission" date="2006-10" db="EMBL/GenBank/DDBJ databases">
        <authorList>
            <person name="Amadeo P."/>
            <person name="Zhao Q."/>
            <person name="Wortman J."/>
            <person name="Fraser-Liggett C."/>
            <person name="Carlton J."/>
        </authorList>
    </citation>
    <scope>NUCLEOTIDE SEQUENCE</scope>
    <source>
        <strain evidence="1">G3</strain>
    </source>
</reference>
<reference evidence="1" key="2">
    <citation type="journal article" date="2007" name="Science">
        <title>Draft genome sequence of the sexually transmitted pathogen Trichomonas vaginalis.</title>
        <authorList>
            <person name="Carlton J.M."/>
            <person name="Hirt R.P."/>
            <person name="Silva J.C."/>
            <person name="Delcher A.L."/>
            <person name="Schatz M."/>
            <person name="Zhao Q."/>
            <person name="Wortman J.R."/>
            <person name="Bidwell S.L."/>
            <person name="Alsmark U.C.M."/>
            <person name="Besteiro S."/>
            <person name="Sicheritz-Ponten T."/>
            <person name="Noel C.J."/>
            <person name="Dacks J.B."/>
            <person name="Foster P.G."/>
            <person name="Simillion C."/>
            <person name="Van de Peer Y."/>
            <person name="Miranda-Saavedra D."/>
            <person name="Barton G.J."/>
            <person name="Westrop G.D."/>
            <person name="Mueller S."/>
            <person name="Dessi D."/>
            <person name="Fiori P.L."/>
            <person name="Ren Q."/>
            <person name="Paulsen I."/>
            <person name="Zhang H."/>
            <person name="Bastida-Corcuera F.D."/>
            <person name="Simoes-Barbosa A."/>
            <person name="Brown M.T."/>
            <person name="Hayes R.D."/>
            <person name="Mukherjee M."/>
            <person name="Okumura C.Y."/>
            <person name="Schneider R."/>
            <person name="Smith A.J."/>
            <person name="Vanacova S."/>
            <person name="Villalvazo M."/>
            <person name="Haas B.J."/>
            <person name="Pertea M."/>
            <person name="Feldblyum T.V."/>
            <person name="Utterback T.R."/>
            <person name="Shu C.L."/>
            <person name="Osoegawa K."/>
            <person name="de Jong P.J."/>
            <person name="Hrdy I."/>
            <person name="Horvathova L."/>
            <person name="Zubacova Z."/>
            <person name="Dolezal P."/>
            <person name="Malik S.B."/>
            <person name="Logsdon J.M. Jr."/>
            <person name="Henze K."/>
            <person name="Gupta A."/>
            <person name="Wang C.C."/>
            <person name="Dunne R.L."/>
            <person name="Upcroft J.A."/>
            <person name="Upcroft P."/>
            <person name="White O."/>
            <person name="Salzberg S.L."/>
            <person name="Tang P."/>
            <person name="Chiu C.-H."/>
            <person name="Lee Y.-S."/>
            <person name="Embley T.M."/>
            <person name="Coombs G.H."/>
            <person name="Mottram J.C."/>
            <person name="Tachezy J."/>
            <person name="Fraser-Liggett C.M."/>
            <person name="Johnson P.J."/>
        </authorList>
    </citation>
    <scope>NUCLEOTIDE SEQUENCE [LARGE SCALE GENOMIC DNA]</scope>
    <source>
        <strain evidence="1">G3</strain>
    </source>
</reference>